<dbReference type="InterPro" id="IPR000185">
    <property type="entry name" value="SecA"/>
</dbReference>
<dbReference type="Pfam" id="PF21090">
    <property type="entry name" value="P-loop_SecA"/>
    <property type="match status" value="1"/>
</dbReference>
<dbReference type="GO" id="GO:0005524">
    <property type="term" value="F:ATP binding"/>
    <property type="evidence" value="ECO:0007669"/>
    <property type="project" value="UniProtKB-UniRule"/>
</dbReference>
<comment type="subunit">
    <text evidence="15">Monomer and homodimer. Part of the essential Sec protein translocation apparatus which comprises SecA, SecYEG and auxiliary proteins SecDF. Other proteins may also be involved.</text>
</comment>
<dbReference type="eggNOG" id="COG0653">
    <property type="taxonomic scope" value="Bacteria"/>
</dbReference>
<comment type="function">
    <text evidence="15">Part of the Sec protein translocase complex. Interacts with the SecYEG preprotein conducting channel. Has a central role in coupling the hydrolysis of ATP to the transfer of proteins into and across the cell membrane, serving as an ATP-driven molecular motor driving the stepwise translocation of polypeptide chains across the membrane.</text>
</comment>
<keyword evidence="6 15" id="KW-0963">Cytoplasm</keyword>
<evidence type="ECO:0000256" key="6">
    <source>
        <dbReference type="ARBA" id="ARBA00022490"/>
    </source>
</evidence>
<dbReference type="Pfam" id="PF07517">
    <property type="entry name" value="SecA_DEAD"/>
    <property type="match status" value="1"/>
</dbReference>
<dbReference type="PROSITE" id="PS51196">
    <property type="entry name" value="SECA_MOTOR_DEAD"/>
    <property type="match status" value="1"/>
</dbReference>
<keyword evidence="15" id="KW-0997">Cell inner membrane</keyword>
<organism evidence="21 22">
    <name type="scientific">Haliangium ochraceum (strain DSM 14365 / JCM 11303 / SMP-2)</name>
    <dbReference type="NCBI Taxonomy" id="502025"/>
    <lineage>
        <taxon>Bacteria</taxon>
        <taxon>Pseudomonadati</taxon>
        <taxon>Myxococcota</taxon>
        <taxon>Polyangia</taxon>
        <taxon>Haliangiales</taxon>
        <taxon>Kofleriaceae</taxon>
        <taxon>Haliangium</taxon>
    </lineage>
</organism>
<keyword evidence="11 15" id="KW-0653">Protein transport</keyword>
<feature type="region of interest" description="Disordered" evidence="18">
    <location>
        <begin position="982"/>
        <end position="1067"/>
    </location>
</feature>
<sequence length="1067" mass="120487">MGFIEKLFGSKNDRDIKKLRPLVQRIGDLEPDMKAKSDAELQGMTAVFKERLDQGASLDDLLPEAFATVREAGWRVLGMRHFDVQLIGGMILHRGKIAEMRTGEGKTLVATLPAYLNALPGRGVHVVTVNDYLARRDAAWMGRLYGFLGLEVGVVIHGLDDYARQRQYNADITYGQNNEFGFDYLRDNMKMSPDRMVQRHHAYAIVDEVDSILIDEARTPLIISGPAERSADLYKTVDRVVPKLKRDIDFTVDEKAHSAMLTDAGVEKIEELLDIENLYDPANIAYNHHVAQSLRAHTLYKRDVNYLVQNSKIVIVDEHTGRTMPGRRWSDGLHQAIEAKEGVKIEEENQTLATITFQNYFRLYDKLSGMTGTADTEAPEFHQIYKLDVTVIPTNKPIARDDAPDLVYKNERGKFHAVIDEIKEAHEKGQPVLVGTVSVEKSEVVANQLKKAKLPFHVLNAKHHQSEASIVAQAGRKGSITISTNMAGRGTDIVLGGNAEAMAKDELEQERAAFVAELADKRKEQRKSLQKAEDSEALAALDEALEDEGFDEEGRLAELLAKYEKQCSAEREEVLEAGGLKIVGTERHESRRIDNQLRGRAGRQGDPGASRFYLSLEDDLLRIFNADFVTRWMERLGMEEDVPIESGMVTRAIEKAQKQVEGRNFDMRKNLLEYDDVMNQQRKTIYGLRRQILEGRYAPELSDEERKAGKTPEVPTESGDWTVAKLEKETQEEIQTLVTRVAEAYKAQHEKLAEQEDEDGDDLPPLWRVLRHELWRTTGTLCDVERLYGKAGASLSEEEIARMAASTEVVSQIAASLVQQRERLYDLCDTVIGQLVDSKCPPGSNDDDWALDELQDSLREHFHTAVEVPRNAASQEEIAQKVWGQVERRIDERIEELGRPWLLYFVRHFFLEEIDQQWVDHLKTMDQLREGIGLRGYGQKDPKKEYKKEGFDLFGGMMERIQSNVCSKIFRVQIRREEDEIPELQAKQRRTTAVHPTAGTGAAEPSTEAEAKSSTYGDAADGGKEPVQKQQTVRRDRPKVGRNDPCPCGSGKKYKKCHGRPGAEASA</sequence>
<comment type="subcellular location">
    <subcellularLocation>
        <location evidence="15">Cell inner membrane</location>
        <topology evidence="15">Peripheral membrane protein</topology>
        <orientation evidence="15">Cytoplasmic side</orientation>
    </subcellularLocation>
    <subcellularLocation>
        <location evidence="15">Cytoplasm</location>
    </subcellularLocation>
    <subcellularLocation>
        <location evidence="2">Cell membrane</location>
        <topology evidence="2">Peripheral membrane protein</topology>
        <orientation evidence="2">Cytoplasmic side</orientation>
    </subcellularLocation>
    <text evidence="15">Distribution is 50-50.</text>
</comment>
<dbReference type="InterPro" id="IPR044722">
    <property type="entry name" value="SecA_SF2_C"/>
</dbReference>
<keyword evidence="14 15" id="KW-0472">Membrane</keyword>
<comment type="similarity">
    <text evidence="3 15 16">Belongs to the SecA family.</text>
</comment>
<dbReference type="InterPro" id="IPR036670">
    <property type="entry name" value="SecA_X-link_sf"/>
</dbReference>
<dbReference type="FunFam" id="3.90.1440.10:FF:000001">
    <property type="entry name" value="Preprotein translocase subunit SecA"/>
    <property type="match status" value="1"/>
</dbReference>
<comment type="cofactor">
    <cofactor evidence="1">
        <name>Zn(2+)</name>
        <dbReference type="ChEBI" id="CHEBI:29105"/>
    </cofactor>
</comment>
<evidence type="ECO:0000256" key="1">
    <source>
        <dbReference type="ARBA" id="ARBA00001947"/>
    </source>
</evidence>
<feature type="binding site" evidence="15">
    <location>
        <begin position="103"/>
        <end position="107"/>
    </location>
    <ligand>
        <name>ATP</name>
        <dbReference type="ChEBI" id="CHEBI:30616"/>
    </ligand>
</feature>
<dbReference type="InterPro" id="IPR014001">
    <property type="entry name" value="Helicase_ATP-bd"/>
</dbReference>
<dbReference type="InterPro" id="IPR020937">
    <property type="entry name" value="SecA_CS"/>
</dbReference>
<dbReference type="PANTHER" id="PTHR30612:SF0">
    <property type="entry name" value="CHLOROPLAST PROTEIN-TRANSPORTING ATPASE"/>
    <property type="match status" value="1"/>
</dbReference>
<dbReference type="InterPro" id="IPR004027">
    <property type="entry name" value="SEC_C_motif"/>
</dbReference>
<dbReference type="SUPFAM" id="SSF81886">
    <property type="entry name" value="Helical scaffold and wing domains of SecA"/>
    <property type="match status" value="2"/>
</dbReference>
<accession>D0LXH0</accession>
<evidence type="ECO:0000256" key="11">
    <source>
        <dbReference type="ARBA" id="ARBA00022927"/>
    </source>
</evidence>
<dbReference type="SMART" id="SM00958">
    <property type="entry name" value="SecA_PP_bind"/>
    <property type="match status" value="1"/>
</dbReference>
<dbReference type="GO" id="GO:0005829">
    <property type="term" value="C:cytosol"/>
    <property type="evidence" value="ECO:0007669"/>
    <property type="project" value="TreeGrafter"/>
</dbReference>
<evidence type="ECO:0000256" key="16">
    <source>
        <dbReference type="RuleBase" id="RU003874"/>
    </source>
</evidence>
<feature type="domain" description="Helicase ATP-binding" evidence="19">
    <location>
        <begin position="87"/>
        <end position="245"/>
    </location>
</feature>
<dbReference type="KEGG" id="hoh:Hoch_5240"/>
<evidence type="ECO:0000256" key="3">
    <source>
        <dbReference type="ARBA" id="ARBA00007650"/>
    </source>
</evidence>
<name>D0LXH0_HALO1</name>
<feature type="binding site" evidence="15">
    <location>
        <position position="85"/>
    </location>
    <ligand>
        <name>ATP</name>
        <dbReference type="ChEBI" id="CHEBI:30616"/>
    </ligand>
</feature>
<evidence type="ECO:0000256" key="15">
    <source>
        <dbReference type="HAMAP-Rule" id="MF_01382"/>
    </source>
</evidence>
<evidence type="ECO:0000256" key="2">
    <source>
        <dbReference type="ARBA" id="ARBA00004413"/>
    </source>
</evidence>
<dbReference type="Gene3D" id="3.40.50.300">
    <property type="entry name" value="P-loop containing nucleotide triphosphate hydrolases"/>
    <property type="match status" value="2"/>
</dbReference>
<dbReference type="SUPFAM" id="SSF81767">
    <property type="entry name" value="Pre-protein crosslinking domain of SecA"/>
    <property type="match status" value="1"/>
</dbReference>
<dbReference type="FunFam" id="3.40.50.300:FF:000334">
    <property type="entry name" value="Protein translocase subunit SecA"/>
    <property type="match status" value="1"/>
</dbReference>
<keyword evidence="7" id="KW-0479">Metal-binding</keyword>
<dbReference type="GO" id="GO:0008564">
    <property type="term" value="F:protein-exporting ATPase activity"/>
    <property type="evidence" value="ECO:0007669"/>
    <property type="project" value="UniProtKB-EC"/>
</dbReference>
<dbReference type="SUPFAM" id="SSF52540">
    <property type="entry name" value="P-loop containing nucleoside triphosphate hydrolases"/>
    <property type="match status" value="2"/>
</dbReference>
<dbReference type="GO" id="GO:0046872">
    <property type="term" value="F:metal ion binding"/>
    <property type="evidence" value="ECO:0007669"/>
    <property type="project" value="UniProtKB-KW"/>
</dbReference>
<feature type="coiled-coil region" evidence="17">
    <location>
        <begin position="504"/>
        <end position="535"/>
    </location>
</feature>
<keyword evidence="8 15" id="KW-0547">Nucleotide-binding</keyword>
<gene>
    <name evidence="15" type="primary">secA</name>
    <name evidence="21" type="ordered locus">Hoch_5240</name>
</gene>
<evidence type="ECO:0000256" key="18">
    <source>
        <dbReference type="SAM" id="MobiDB-lite"/>
    </source>
</evidence>
<dbReference type="InterPro" id="IPR011116">
    <property type="entry name" value="SecA_Wing/Scaffold"/>
</dbReference>
<evidence type="ECO:0000256" key="14">
    <source>
        <dbReference type="ARBA" id="ARBA00023136"/>
    </source>
</evidence>
<keyword evidence="4 15" id="KW-0813">Transport</keyword>
<evidence type="ECO:0000256" key="7">
    <source>
        <dbReference type="ARBA" id="ARBA00022723"/>
    </source>
</evidence>
<dbReference type="GO" id="GO:0043952">
    <property type="term" value="P:protein transport by the Sec complex"/>
    <property type="evidence" value="ECO:0007669"/>
    <property type="project" value="TreeGrafter"/>
</dbReference>
<dbReference type="Pfam" id="PF02810">
    <property type="entry name" value="SEC-C"/>
    <property type="match status" value="1"/>
</dbReference>
<evidence type="ECO:0000313" key="22">
    <source>
        <dbReference type="Proteomes" id="UP000001880"/>
    </source>
</evidence>
<dbReference type="InterPro" id="IPR027417">
    <property type="entry name" value="P-loop_NTPase"/>
</dbReference>
<dbReference type="PRINTS" id="PR00906">
    <property type="entry name" value="SECA"/>
</dbReference>
<feature type="compositionally biased region" description="Basic and acidic residues" evidence="18">
    <location>
        <begin position="1021"/>
        <end position="1042"/>
    </location>
</feature>
<dbReference type="InterPro" id="IPR014018">
    <property type="entry name" value="SecA_motor_DEAD"/>
</dbReference>
<dbReference type="Pfam" id="PF07516">
    <property type="entry name" value="SecA_SW"/>
    <property type="match status" value="2"/>
</dbReference>
<keyword evidence="12 15" id="KW-1278">Translocase</keyword>
<dbReference type="HAMAP" id="MF_01382">
    <property type="entry name" value="SecA"/>
    <property type="match status" value="1"/>
</dbReference>
<keyword evidence="9" id="KW-0862">Zinc</keyword>
<dbReference type="CDD" id="cd17928">
    <property type="entry name" value="DEXDc_SecA"/>
    <property type="match status" value="1"/>
</dbReference>
<evidence type="ECO:0000256" key="8">
    <source>
        <dbReference type="ARBA" id="ARBA00022741"/>
    </source>
</evidence>
<feature type="domain" description="SecA family profile" evidence="20">
    <location>
        <begin position="1"/>
        <end position="645"/>
    </location>
</feature>
<dbReference type="GO" id="GO:0017038">
    <property type="term" value="P:protein import"/>
    <property type="evidence" value="ECO:0007669"/>
    <property type="project" value="InterPro"/>
</dbReference>
<dbReference type="NCBIfam" id="TIGR00963">
    <property type="entry name" value="secA"/>
    <property type="match status" value="1"/>
</dbReference>
<evidence type="ECO:0000256" key="5">
    <source>
        <dbReference type="ARBA" id="ARBA00022475"/>
    </source>
</evidence>
<keyword evidence="5 15" id="KW-1003">Cell membrane</keyword>
<dbReference type="InterPro" id="IPR011115">
    <property type="entry name" value="SecA_DEAD"/>
</dbReference>
<feature type="binding site" evidence="15">
    <location>
        <position position="492"/>
    </location>
    <ligand>
        <name>ATP</name>
        <dbReference type="ChEBI" id="CHEBI:30616"/>
    </ligand>
</feature>
<dbReference type="Pfam" id="PF01043">
    <property type="entry name" value="SecA_PP_bind"/>
    <property type="match status" value="1"/>
</dbReference>
<dbReference type="PROSITE" id="PS51192">
    <property type="entry name" value="HELICASE_ATP_BIND_1"/>
    <property type="match status" value="1"/>
</dbReference>
<evidence type="ECO:0000256" key="4">
    <source>
        <dbReference type="ARBA" id="ARBA00022448"/>
    </source>
</evidence>
<protein>
    <recommendedName>
        <fullName evidence="15 16">Protein translocase subunit SecA</fullName>
        <ecNumber evidence="15">7.4.2.8</ecNumber>
    </recommendedName>
</protein>
<evidence type="ECO:0000259" key="20">
    <source>
        <dbReference type="PROSITE" id="PS51196"/>
    </source>
</evidence>
<dbReference type="STRING" id="502025.Hoch_5240"/>
<dbReference type="GO" id="GO:0006605">
    <property type="term" value="P:protein targeting"/>
    <property type="evidence" value="ECO:0007669"/>
    <property type="project" value="UniProtKB-UniRule"/>
</dbReference>
<dbReference type="CDD" id="cd18803">
    <property type="entry name" value="SF2_C_secA"/>
    <property type="match status" value="1"/>
</dbReference>
<dbReference type="PANTHER" id="PTHR30612">
    <property type="entry name" value="SECA INNER MEMBRANE COMPONENT OF SEC PROTEIN SECRETION SYSTEM"/>
    <property type="match status" value="1"/>
</dbReference>
<keyword evidence="22" id="KW-1185">Reference proteome</keyword>
<evidence type="ECO:0000313" key="21">
    <source>
        <dbReference type="EMBL" id="ACY17725.1"/>
    </source>
</evidence>
<keyword evidence="17" id="KW-0175">Coiled coil</keyword>
<evidence type="ECO:0000256" key="12">
    <source>
        <dbReference type="ARBA" id="ARBA00022967"/>
    </source>
</evidence>
<dbReference type="InterPro" id="IPR036266">
    <property type="entry name" value="SecA_Wing/Scaffold_sf"/>
</dbReference>
<keyword evidence="13 15" id="KW-0811">Translocation</keyword>
<keyword evidence="10 15" id="KW-0067">ATP-binding</keyword>
<dbReference type="GO" id="GO:0065002">
    <property type="term" value="P:intracellular protein transmembrane transport"/>
    <property type="evidence" value="ECO:0007669"/>
    <property type="project" value="UniProtKB-UniRule"/>
</dbReference>
<dbReference type="OrthoDB" id="9805579at2"/>
<evidence type="ECO:0000256" key="9">
    <source>
        <dbReference type="ARBA" id="ARBA00022833"/>
    </source>
</evidence>
<proteinExistence type="inferred from homology"/>
<dbReference type="GO" id="GO:0031522">
    <property type="term" value="C:cell envelope Sec protein transport complex"/>
    <property type="evidence" value="ECO:0007669"/>
    <property type="project" value="TreeGrafter"/>
</dbReference>
<dbReference type="Gene3D" id="3.90.1440.10">
    <property type="entry name" value="SecA, preprotein cross-linking domain"/>
    <property type="match status" value="1"/>
</dbReference>
<dbReference type="RefSeq" id="WP_012830317.1">
    <property type="nucleotide sequence ID" value="NC_013440.1"/>
</dbReference>
<dbReference type="SMART" id="SM00957">
    <property type="entry name" value="SecA_DEAD"/>
    <property type="match status" value="1"/>
</dbReference>
<dbReference type="PROSITE" id="PS01312">
    <property type="entry name" value="SECA"/>
    <property type="match status" value="1"/>
</dbReference>
<dbReference type="NCBIfam" id="NF009538">
    <property type="entry name" value="PRK12904.1"/>
    <property type="match status" value="1"/>
</dbReference>
<dbReference type="EMBL" id="CP001804">
    <property type="protein sequence ID" value="ACY17725.1"/>
    <property type="molecule type" value="Genomic_DNA"/>
</dbReference>
<evidence type="ECO:0000259" key="19">
    <source>
        <dbReference type="PROSITE" id="PS51192"/>
    </source>
</evidence>
<evidence type="ECO:0000256" key="17">
    <source>
        <dbReference type="SAM" id="Coils"/>
    </source>
</evidence>
<dbReference type="AlphaFoldDB" id="D0LXH0"/>
<dbReference type="Gene3D" id="1.10.3060.10">
    <property type="entry name" value="Helical scaffold and wing domains of SecA"/>
    <property type="match status" value="2"/>
</dbReference>
<dbReference type="GO" id="GO:0005886">
    <property type="term" value="C:plasma membrane"/>
    <property type="evidence" value="ECO:0007669"/>
    <property type="project" value="UniProtKB-SubCell"/>
</dbReference>
<evidence type="ECO:0000256" key="10">
    <source>
        <dbReference type="ARBA" id="ARBA00022840"/>
    </source>
</evidence>
<comment type="catalytic activity">
    <reaction evidence="15">
        <text>ATP + H2O + cellular proteinSide 1 = ADP + phosphate + cellular proteinSide 2.</text>
        <dbReference type="EC" id="7.4.2.8"/>
    </reaction>
</comment>
<dbReference type="HOGENOM" id="CLU_005314_3_0_7"/>
<evidence type="ECO:0000256" key="13">
    <source>
        <dbReference type="ARBA" id="ARBA00023010"/>
    </source>
</evidence>
<reference evidence="21 22" key="1">
    <citation type="journal article" date="2010" name="Stand. Genomic Sci.">
        <title>Complete genome sequence of Haliangium ochraceum type strain (SMP-2).</title>
        <authorList>
            <consortium name="US DOE Joint Genome Institute (JGI-PGF)"/>
            <person name="Ivanova N."/>
            <person name="Daum C."/>
            <person name="Lang E."/>
            <person name="Abt B."/>
            <person name="Kopitz M."/>
            <person name="Saunders E."/>
            <person name="Lapidus A."/>
            <person name="Lucas S."/>
            <person name="Glavina Del Rio T."/>
            <person name="Nolan M."/>
            <person name="Tice H."/>
            <person name="Copeland A."/>
            <person name="Cheng J.F."/>
            <person name="Chen F."/>
            <person name="Bruce D."/>
            <person name="Goodwin L."/>
            <person name="Pitluck S."/>
            <person name="Mavromatis K."/>
            <person name="Pati A."/>
            <person name="Mikhailova N."/>
            <person name="Chen A."/>
            <person name="Palaniappan K."/>
            <person name="Land M."/>
            <person name="Hauser L."/>
            <person name="Chang Y.J."/>
            <person name="Jeffries C.D."/>
            <person name="Detter J.C."/>
            <person name="Brettin T."/>
            <person name="Rohde M."/>
            <person name="Goker M."/>
            <person name="Bristow J."/>
            <person name="Markowitz V."/>
            <person name="Eisen J.A."/>
            <person name="Hugenholtz P."/>
            <person name="Kyrpides N.C."/>
            <person name="Klenk H.P."/>
        </authorList>
    </citation>
    <scope>NUCLEOTIDE SEQUENCE [LARGE SCALE GENOMIC DNA]</scope>
    <source>
        <strain evidence="22">DSM 14365 / CIP 107738 / JCM 11303 / AJ 13395 / SMP-2</strain>
    </source>
</reference>
<dbReference type="EC" id="7.4.2.8" evidence="15"/>
<dbReference type="Proteomes" id="UP000001880">
    <property type="component" value="Chromosome"/>
</dbReference>
<dbReference type="InterPro" id="IPR011130">
    <property type="entry name" value="SecA_preprotein_X-link_dom"/>
</dbReference>